<evidence type="ECO:0000313" key="3">
    <source>
        <dbReference type="EMBL" id="CAF4741553.1"/>
    </source>
</evidence>
<dbReference type="Proteomes" id="UP000663862">
    <property type="component" value="Unassembled WGS sequence"/>
</dbReference>
<dbReference type="Proteomes" id="UP000663873">
    <property type="component" value="Unassembled WGS sequence"/>
</dbReference>
<evidence type="ECO:0000313" key="2">
    <source>
        <dbReference type="EMBL" id="CAF4703403.1"/>
    </source>
</evidence>
<evidence type="ECO:0000256" key="1">
    <source>
        <dbReference type="SAM" id="MobiDB-lite"/>
    </source>
</evidence>
<evidence type="ECO:0000313" key="4">
    <source>
        <dbReference type="Proteomes" id="UP000663873"/>
    </source>
</evidence>
<gene>
    <name evidence="2" type="ORF">TSG867_LOCUS33426</name>
    <name evidence="3" type="ORF">UJA718_LOCUS38407</name>
</gene>
<feature type="non-terminal residue" evidence="3">
    <location>
        <position position="1"/>
    </location>
</feature>
<dbReference type="EMBL" id="CAJOBP010039278">
    <property type="protein sequence ID" value="CAF4741553.1"/>
    <property type="molecule type" value="Genomic_DNA"/>
</dbReference>
<accession>A0A821KX44</accession>
<sequence length="84" mass="9449">EDIDGETLVLLQNNDIMHIFPRIKDRVKCIDLRSKLISNQNEEDENNNESTGVSNENTKRSSSVSNEAKRSSNDIDPMTDADPS</sequence>
<feature type="compositionally biased region" description="Polar residues" evidence="1">
    <location>
        <begin position="50"/>
        <end position="66"/>
    </location>
</feature>
<reference evidence="3" key="1">
    <citation type="submission" date="2021-02" db="EMBL/GenBank/DDBJ databases">
        <authorList>
            <person name="Nowell W R."/>
        </authorList>
    </citation>
    <scope>NUCLEOTIDE SEQUENCE</scope>
</reference>
<name>A0A821KX44_9BILA</name>
<keyword evidence="4" id="KW-1185">Reference proteome</keyword>
<comment type="caution">
    <text evidence="3">The sequence shown here is derived from an EMBL/GenBank/DDBJ whole genome shotgun (WGS) entry which is preliminary data.</text>
</comment>
<organism evidence="3 4">
    <name type="scientific">Rotaria socialis</name>
    <dbReference type="NCBI Taxonomy" id="392032"/>
    <lineage>
        <taxon>Eukaryota</taxon>
        <taxon>Metazoa</taxon>
        <taxon>Spiralia</taxon>
        <taxon>Gnathifera</taxon>
        <taxon>Rotifera</taxon>
        <taxon>Eurotatoria</taxon>
        <taxon>Bdelloidea</taxon>
        <taxon>Philodinida</taxon>
        <taxon>Philodinidae</taxon>
        <taxon>Rotaria</taxon>
    </lineage>
</organism>
<dbReference type="EMBL" id="CAJOBQ010010126">
    <property type="protein sequence ID" value="CAF4703403.1"/>
    <property type="molecule type" value="Genomic_DNA"/>
</dbReference>
<proteinExistence type="predicted"/>
<dbReference type="AlphaFoldDB" id="A0A821KX44"/>
<feature type="region of interest" description="Disordered" evidence="1">
    <location>
        <begin position="37"/>
        <end position="84"/>
    </location>
</feature>
<protein>
    <submittedName>
        <fullName evidence="3">Uncharacterized protein</fullName>
    </submittedName>
</protein>